<gene>
    <name evidence="2" type="ORF">UF10_01390</name>
</gene>
<dbReference type="Gene3D" id="3.30.450.20">
    <property type="entry name" value="PAS domain"/>
    <property type="match status" value="1"/>
</dbReference>
<evidence type="ECO:0000259" key="1">
    <source>
        <dbReference type="Pfam" id="PF08447"/>
    </source>
</evidence>
<name>A0A2P7Q2A1_9FIRM</name>
<feature type="domain" description="PAS fold-3" evidence="1">
    <location>
        <begin position="55"/>
        <end position="126"/>
    </location>
</feature>
<sequence>MDTGIRKLVNEIAAEDLIELFAPSMDDYLYIMNLQKNTFRISQIAVDSFMMSGNSFDDAVNSFQLFVYKEDRSMIAEDLQHIIEGKEKDHNLYYRWLDKNGMPVWINCRGKVVDDKDGKPHYLIGCVNEIGNTPKADNISGLLGERELRSYISSYEKIGRLLNTYCCRYLIWKLRKPYKLKEKEISDKIIDGKHRQDG</sequence>
<organism evidence="2 3">
    <name type="scientific">Peptostreptococcus russellii</name>
    <dbReference type="NCBI Taxonomy" id="215200"/>
    <lineage>
        <taxon>Bacteria</taxon>
        <taxon>Bacillati</taxon>
        <taxon>Bacillota</taxon>
        <taxon>Clostridia</taxon>
        <taxon>Peptostreptococcales</taxon>
        <taxon>Peptostreptococcaceae</taxon>
        <taxon>Peptostreptococcus</taxon>
    </lineage>
</organism>
<dbReference type="SUPFAM" id="SSF55785">
    <property type="entry name" value="PYP-like sensor domain (PAS domain)"/>
    <property type="match status" value="1"/>
</dbReference>
<evidence type="ECO:0000313" key="3">
    <source>
        <dbReference type="Proteomes" id="UP000241434"/>
    </source>
</evidence>
<dbReference type="InterPro" id="IPR035965">
    <property type="entry name" value="PAS-like_dom_sf"/>
</dbReference>
<dbReference type="InterPro" id="IPR013655">
    <property type="entry name" value="PAS_fold_3"/>
</dbReference>
<dbReference type="Proteomes" id="UP000241434">
    <property type="component" value="Unassembled WGS sequence"/>
</dbReference>
<dbReference type="Pfam" id="PF08447">
    <property type="entry name" value="PAS_3"/>
    <property type="match status" value="1"/>
</dbReference>
<accession>A0A2P7Q2A1</accession>
<protein>
    <recommendedName>
        <fullName evidence="1">PAS fold-3 domain-containing protein</fullName>
    </recommendedName>
</protein>
<dbReference type="EMBL" id="JYGE01000002">
    <property type="protein sequence ID" value="PSJ32086.1"/>
    <property type="molecule type" value="Genomic_DNA"/>
</dbReference>
<comment type="caution">
    <text evidence="2">The sequence shown here is derived from an EMBL/GenBank/DDBJ whole genome shotgun (WGS) entry which is preliminary data.</text>
</comment>
<reference evidence="2" key="1">
    <citation type="thesis" date="2015" institute="Rutgers" country="The State University of New Jersey, 14 College Farm Rd., New Brunswick, NJ, USA">
        <title>Ammonia toxicity in bacteria and its implications for treatment of and resource recovery from highly nitrogenous organic wastes.</title>
        <authorList>
            <person name="Luther A.K."/>
        </authorList>
    </citation>
    <scope>NUCLEOTIDE SEQUENCE</scope>
    <source>
        <strain evidence="2">RT-10B</strain>
    </source>
</reference>
<evidence type="ECO:0000313" key="2">
    <source>
        <dbReference type="EMBL" id="PSJ32086.1"/>
    </source>
</evidence>
<dbReference type="AlphaFoldDB" id="A0A2P7Q2A1"/>
<keyword evidence="3" id="KW-1185">Reference proteome</keyword>
<dbReference type="RefSeq" id="WP_170062418.1">
    <property type="nucleotide sequence ID" value="NZ_JYGE01000002.1"/>
</dbReference>
<proteinExistence type="predicted"/>